<dbReference type="InterPro" id="IPR008243">
    <property type="entry name" value="Chorismate_mutase_AroH"/>
</dbReference>
<feature type="binding site" evidence="2">
    <location>
        <position position="9"/>
    </location>
    <ligand>
        <name>prephenate</name>
        <dbReference type="ChEBI" id="CHEBI:29934"/>
    </ligand>
</feature>
<dbReference type="InterPro" id="IPR035959">
    <property type="entry name" value="RutC-like_sf"/>
</dbReference>
<dbReference type="GO" id="GO:0008652">
    <property type="term" value="P:amino acid biosynthetic process"/>
    <property type="evidence" value="ECO:0007669"/>
    <property type="project" value="UniProtKB-UniRule"/>
</dbReference>
<evidence type="ECO:0000313" key="4">
    <source>
        <dbReference type="EMBL" id="TCL68534.1"/>
    </source>
</evidence>
<evidence type="ECO:0000256" key="2">
    <source>
        <dbReference type="PIRSR" id="PIRSR005965-1"/>
    </source>
</evidence>
<dbReference type="OrthoDB" id="9802232at2"/>
<dbReference type="EC" id="5.4.99.5" evidence="1 3"/>
<keyword evidence="5" id="KW-1185">Reference proteome</keyword>
<dbReference type="UniPathway" id="UPA00120">
    <property type="reaction ID" value="UER00203"/>
</dbReference>
<sequence>MSARIWAVRGATTIERDQPAQVLAATRELLQELFTANGIRPADIISIFFTVTPDIRSEFPAVAARELGLADTPLMCAQEIAKDGALPLCIRVMLHFHTELDKGALRPVYLNDAVKLRPDLVSG</sequence>
<dbReference type="GO" id="GO:0004106">
    <property type="term" value="F:chorismate mutase activity"/>
    <property type="evidence" value="ECO:0007669"/>
    <property type="project" value="UniProtKB-UniRule"/>
</dbReference>
<dbReference type="Gene3D" id="3.30.1330.40">
    <property type="entry name" value="RutC-like"/>
    <property type="match status" value="1"/>
</dbReference>
<evidence type="ECO:0000313" key="5">
    <source>
        <dbReference type="Proteomes" id="UP000295008"/>
    </source>
</evidence>
<accession>A0A4R1RQF3</accession>
<dbReference type="RefSeq" id="WP_132014520.1">
    <property type="nucleotide sequence ID" value="NZ_SLUN01000013.1"/>
</dbReference>
<feature type="binding site" evidence="2">
    <location>
        <position position="91"/>
    </location>
    <ligand>
        <name>prephenate</name>
        <dbReference type="ChEBI" id="CHEBI:29934"/>
    </ligand>
</feature>
<keyword evidence="2 3" id="KW-0028">Amino-acid biosynthesis</keyword>
<proteinExistence type="predicted"/>
<dbReference type="CDD" id="cd02185">
    <property type="entry name" value="AroH"/>
    <property type="match status" value="1"/>
</dbReference>
<comment type="catalytic activity">
    <reaction evidence="3">
        <text>chorismate = prephenate</text>
        <dbReference type="Rhea" id="RHEA:13897"/>
        <dbReference type="ChEBI" id="CHEBI:29748"/>
        <dbReference type="ChEBI" id="CHEBI:29934"/>
        <dbReference type="EC" id="5.4.99.5"/>
    </reaction>
</comment>
<dbReference type="PANTHER" id="PTHR21164:SF0">
    <property type="entry name" value="CHORISMATE MUTASE AROH"/>
    <property type="match status" value="1"/>
</dbReference>
<organism evidence="4 5">
    <name type="scientific">Hydrogenispora ethanolica</name>
    <dbReference type="NCBI Taxonomy" id="1082276"/>
    <lineage>
        <taxon>Bacteria</taxon>
        <taxon>Bacillati</taxon>
        <taxon>Bacillota</taxon>
        <taxon>Hydrogenispora</taxon>
    </lineage>
</organism>
<evidence type="ECO:0000256" key="3">
    <source>
        <dbReference type="PROSITE-ProRule" id="PRU00514"/>
    </source>
</evidence>
<dbReference type="PIRSF" id="PIRSF005965">
    <property type="entry name" value="Chor_mut_AroH"/>
    <property type="match status" value="1"/>
</dbReference>
<dbReference type="PROSITE" id="PS51167">
    <property type="entry name" value="CHORISMATE_MUT_1"/>
    <property type="match status" value="1"/>
</dbReference>
<dbReference type="SUPFAM" id="SSF55298">
    <property type="entry name" value="YjgF-like"/>
    <property type="match status" value="1"/>
</dbReference>
<dbReference type="GO" id="GO:0046417">
    <property type="term" value="P:chorismate metabolic process"/>
    <property type="evidence" value="ECO:0007669"/>
    <property type="project" value="TreeGrafter"/>
</dbReference>
<keyword evidence="2 3" id="KW-0057">Aromatic amino acid biosynthesis</keyword>
<dbReference type="NCBIfam" id="TIGR01796">
    <property type="entry name" value="CM_mono_aroH"/>
    <property type="match status" value="1"/>
</dbReference>
<protein>
    <recommendedName>
        <fullName evidence="1 3">chorismate mutase</fullName>
        <ecNumber evidence="1 3">5.4.99.5</ecNumber>
    </recommendedName>
</protein>
<dbReference type="PANTHER" id="PTHR21164">
    <property type="entry name" value="CHORISMATE MUTASE"/>
    <property type="match status" value="1"/>
</dbReference>
<comment type="caution">
    <text evidence="4">The sequence shown here is derived from an EMBL/GenBank/DDBJ whole genome shotgun (WGS) entry which is preliminary data.</text>
</comment>
<dbReference type="Pfam" id="PF07736">
    <property type="entry name" value="CM_1"/>
    <property type="match status" value="1"/>
</dbReference>
<reference evidence="4 5" key="1">
    <citation type="submission" date="2019-03" db="EMBL/GenBank/DDBJ databases">
        <title>Genomic Encyclopedia of Type Strains, Phase IV (KMG-IV): sequencing the most valuable type-strain genomes for metagenomic binning, comparative biology and taxonomic classification.</title>
        <authorList>
            <person name="Goeker M."/>
        </authorList>
    </citation>
    <scope>NUCLEOTIDE SEQUENCE [LARGE SCALE GENOMIC DNA]</scope>
    <source>
        <strain evidence="4 5">LX-B</strain>
    </source>
</reference>
<evidence type="ECO:0000256" key="1">
    <source>
        <dbReference type="NCBIfam" id="TIGR01796"/>
    </source>
</evidence>
<dbReference type="Proteomes" id="UP000295008">
    <property type="component" value="Unassembled WGS sequence"/>
</dbReference>
<name>A0A4R1RQF3_HYDET</name>
<dbReference type="AlphaFoldDB" id="A0A4R1RQF3"/>
<keyword evidence="3" id="KW-0413">Isomerase</keyword>
<dbReference type="EMBL" id="SLUN01000013">
    <property type="protein sequence ID" value="TCL68534.1"/>
    <property type="molecule type" value="Genomic_DNA"/>
</dbReference>
<feature type="binding site" evidence="2">
    <location>
        <position position="109"/>
    </location>
    <ligand>
        <name>prephenate</name>
        <dbReference type="ChEBI" id="CHEBI:29934"/>
    </ligand>
</feature>
<gene>
    <name evidence="4" type="ORF">EDC14_101375</name>
</gene>
<dbReference type="GO" id="GO:0009073">
    <property type="term" value="P:aromatic amino acid family biosynthetic process"/>
    <property type="evidence" value="ECO:0007669"/>
    <property type="project" value="UniProtKB-UniRule"/>
</dbReference>